<dbReference type="InterPro" id="IPR051276">
    <property type="entry name" value="Saccharopine_DH-like_oxidrdct"/>
</dbReference>
<dbReference type="Proteomes" id="UP000694389">
    <property type="component" value="Unassembled WGS sequence"/>
</dbReference>
<feature type="transmembrane region" description="Helical" evidence="3">
    <location>
        <begin position="455"/>
        <end position="475"/>
    </location>
</feature>
<dbReference type="Gene3D" id="3.40.50.720">
    <property type="entry name" value="NAD(P)-binding Rossmann-like Domain"/>
    <property type="match status" value="1"/>
</dbReference>
<name>A0A8C4DQ07_DICLA</name>
<evidence type="ECO:0000313" key="6">
    <source>
        <dbReference type="Proteomes" id="UP000694389"/>
    </source>
</evidence>
<dbReference type="GO" id="GO:0009247">
    <property type="term" value="P:glycolipid biosynthetic process"/>
    <property type="evidence" value="ECO:0007669"/>
    <property type="project" value="TreeGrafter"/>
</dbReference>
<reference evidence="5" key="1">
    <citation type="submission" date="2025-08" db="UniProtKB">
        <authorList>
            <consortium name="Ensembl"/>
        </authorList>
    </citation>
    <scope>IDENTIFICATION</scope>
</reference>
<reference evidence="5" key="2">
    <citation type="submission" date="2025-09" db="UniProtKB">
        <authorList>
            <consortium name="Ensembl"/>
        </authorList>
    </citation>
    <scope>IDENTIFICATION</scope>
</reference>
<accession>A0A8C4DQ07</accession>
<dbReference type="GO" id="GO:0005886">
    <property type="term" value="C:plasma membrane"/>
    <property type="evidence" value="ECO:0007669"/>
    <property type="project" value="TreeGrafter"/>
</dbReference>
<evidence type="ECO:0000256" key="1">
    <source>
        <dbReference type="ARBA" id="ARBA00038048"/>
    </source>
</evidence>
<evidence type="ECO:0000256" key="3">
    <source>
        <dbReference type="SAM" id="Phobius"/>
    </source>
</evidence>
<feature type="domain" description="Saccharopine dehydrogenase NADP binding" evidence="4">
    <location>
        <begin position="15"/>
        <end position="152"/>
    </location>
</feature>
<dbReference type="InterPro" id="IPR005097">
    <property type="entry name" value="Sacchrp_dh_NADP-bd"/>
</dbReference>
<proteinExistence type="inferred from homology"/>
<dbReference type="GeneTree" id="ENSGT00390000004799"/>
<dbReference type="FunFam" id="3.40.50.720:FF:000178">
    <property type="entry name" value="Saccharopine dehydrogenase-like oxidoreductase"/>
    <property type="match status" value="1"/>
</dbReference>
<dbReference type="InterPro" id="IPR036291">
    <property type="entry name" value="NAD(P)-bd_dom_sf"/>
</dbReference>
<keyword evidence="3" id="KW-0812">Transmembrane</keyword>
<gene>
    <name evidence="5" type="primary">LOC127351551</name>
</gene>
<dbReference type="SUPFAM" id="SSF51735">
    <property type="entry name" value="NAD(P)-binding Rossmann-fold domains"/>
    <property type="match status" value="1"/>
</dbReference>
<dbReference type="Pfam" id="PF03435">
    <property type="entry name" value="Sacchrp_dh_NADP"/>
    <property type="match status" value="1"/>
</dbReference>
<evidence type="ECO:0000259" key="4">
    <source>
        <dbReference type="Pfam" id="PF03435"/>
    </source>
</evidence>
<feature type="transmembrane region" description="Helical" evidence="3">
    <location>
        <begin position="277"/>
        <end position="303"/>
    </location>
</feature>
<protein>
    <recommendedName>
        <fullName evidence="2">Saccharopine dehydrogenase-like oxidoreductase</fullName>
    </recommendedName>
</protein>
<dbReference type="PANTHER" id="PTHR12286">
    <property type="entry name" value="SACCHAROPINE DEHYDROGENASE-LIKE OXIDOREDUCTASE"/>
    <property type="match status" value="1"/>
</dbReference>
<evidence type="ECO:0000313" key="5">
    <source>
        <dbReference type="Ensembl" id="ENSDLAP00005006965.1"/>
    </source>
</evidence>
<keyword evidence="3" id="KW-1133">Transmembrane helix</keyword>
<keyword evidence="6" id="KW-1185">Reference proteome</keyword>
<dbReference type="PANTHER" id="PTHR12286:SF5">
    <property type="entry name" value="SACCHAROPINE DEHYDROGENASE-LIKE OXIDOREDUCTASE"/>
    <property type="match status" value="1"/>
</dbReference>
<sequence length="515" mass="56727">MACVETTSSRPYHLVVFGASGFTGQFVVEEVARTVSEGPKGHLKWAVAGRSRQKLEKVLEQAAGVLSKPELRSEVDIIVADVGEPDSLAAMCKQAVIVLNCVGPYRFYGEPVVKACVENGAHHMDISGEPQFLEGTQLNYSSQAADKGVYIIGSCGFDSIPADMGVLYTRDQFKGTLTALESFLTVSAGSEGGCIHDGTWQSAVYGFADSQKLQSLRRKFNHKPLPTVGAKLKRRGALFFSNEIQQYTVPFMGSDPSVVRRSQRFLAEEYQATPVQYGAYAGIGGIGNIIKMMFAGMMFWFLVKFSFGRNLLIKHPEFFSFGLFSKAGPSRKQMEASSFQFAFYGEGYTEGQDPSQGKPNSKIRTLVQGPECGYVATPIALVQGALTFLNEPKALPKTGGVYTPGAAFAKTTLIDRLNKHGIQFFSALICIISTRKFPTLEESYFIMRALTRDEVYFQISTSFLMVLPVFIPFHLVRNFPVSLWLDCTINALLVRLIAQLRQCFLAKDSTRNSCV</sequence>
<dbReference type="GO" id="GO:0005739">
    <property type="term" value="C:mitochondrion"/>
    <property type="evidence" value="ECO:0007669"/>
    <property type="project" value="TreeGrafter"/>
</dbReference>
<evidence type="ECO:0000256" key="2">
    <source>
        <dbReference type="ARBA" id="ARBA00039852"/>
    </source>
</evidence>
<organism evidence="5 6">
    <name type="scientific">Dicentrarchus labrax</name>
    <name type="common">European seabass</name>
    <name type="synonym">Morone labrax</name>
    <dbReference type="NCBI Taxonomy" id="13489"/>
    <lineage>
        <taxon>Eukaryota</taxon>
        <taxon>Metazoa</taxon>
        <taxon>Chordata</taxon>
        <taxon>Craniata</taxon>
        <taxon>Vertebrata</taxon>
        <taxon>Euteleostomi</taxon>
        <taxon>Actinopterygii</taxon>
        <taxon>Neopterygii</taxon>
        <taxon>Teleostei</taxon>
        <taxon>Neoteleostei</taxon>
        <taxon>Acanthomorphata</taxon>
        <taxon>Eupercaria</taxon>
        <taxon>Moronidae</taxon>
        <taxon>Dicentrarchus</taxon>
    </lineage>
</organism>
<dbReference type="Ensembl" id="ENSDLAT00005007548.2">
    <property type="protein sequence ID" value="ENSDLAP00005006965.1"/>
    <property type="gene ID" value="ENSDLAG00005003077.2"/>
</dbReference>
<dbReference type="AlphaFoldDB" id="A0A8C4DQ07"/>
<comment type="similarity">
    <text evidence="1">Belongs to the saccharopine dehydrogenase family.</text>
</comment>
<keyword evidence="3" id="KW-0472">Membrane</keyword>
<dbReference type="GO" id="GO:0005811">
    <property type="term" value="C:lipid droplet"/>
    <property type="evidence" value="ECO:0007669"/>
    <property type="project" value="TreeGrafter"/>
</dbReference>